<dbReference type="InterPro" id="IPR029033">
    <property type="entry name" value="His_PPase_superfam"/>
</dbReference>
<accession>A0A6N1V9E1</accession>
<dbReference type="SMART" id="SM00855">
    <property type="entry name" value="PGAM"/>
    <property type="match status" value="1"/>
</dbReference>
<name>A0A6N1V9E1_9HYPH</name>
<dbReference type="InterPro" id="IPR013078">
    <property type="entry name" value="His_Pase_superF_clade-1"/>
</dbReference>
<sequence>MNTLLLLRHAKSSWDDPLLEDFDRPLARRGREAAPAMGRLMAERGWLPDLALVSPAARARETWALLAAALPAPVEPRLEPSLYMAAPEEILALLRALDTTPETVLVIGHNPGLEECAALLAAPGSDPRALARMRRKFPTAALARFAFEGPWSALGSRGARLLDFLKPKDL</sequence>
<gene>
    <name evidence="1" type="ORF">HTY61_00960</name>
</gene>
<dbReference type="Gene3D" id="3.40.50.1240">
    <property type="entry name" value="Phosphoglycerate mutase-like"/>
    <property type="match status" value="1"/>
</dbReference>
<dbReference type="RefSeq" id="WP_175275029.1">
    <property type="nucleotide sequence ID" value="NZ_CP054836.1"/>
</dbReference>
<dbReference type="PANTHER" id="PTHR47623">
    <property type="entry name" value="OS09G0287300 PROTEIN"/>
    <property type="match status" value="1"/>
</dbReference>
<dbReference type="KEGG" id="orm:HTY61_00960"/>
<dbReference type="AlphaFoldDB" id="A0A6N1V9E1"/>
<organism evidence="1 2">
    <name type="scientific">Oricola thermophila</name>
    <dbReference type="NCBI Taxonomy" id="2742145"/>
    <lineage>
        <taxon>Bacteria</taxon>
        <taxon>Pseudomonadati</taxon>
        <taxon>Pseudomonadota</taxon>
        <taxon>Alphaproteobacteria</taxon>
        <taxon>Hyphomicrobiales</taxon>
        <taxon>Ahrensiaceae</taxon>
        <taxon>Oricola</taxon>
    </lineage>
</organism>
<reference evidence="1 2" key="1">
    <citation type="submission" date="2020-06" db="EMBL/GenBank/DDBJ databases">
        <title>Oricola thermophila sp. nov. isolated from a tidal sediments.</title>
        <authorList>
            <person name="Kwon K.K."/>
            <person name="Yang S.-H."/>
            <person name="Park M.-J."/>
        </authorList>
    </citation>
    <scope>NUCLEOTIDE SEQUENCE [LARGE SCALE GENOMIC DNA]</scope>
    <source>
        <strain evidence="1 2">MEBiC13590</strain>
    </source>
</reference>
<proteinExistence type="predicted"/>
<dbReference type="Pfam" id="PF00300">
    <property type="entry name" value="His_Phos_1"/>
    <property type="match status" value="1"/>
</dbReference>
<dbReference type="SUPFAM" id="SSF53254">
    <property type="entry name" value="Phosphoglycerate mutase-like"/>
    <property type="match status" value="1"/>
</dbReference>
<keyword evidence="2" id="KW-1185">Reference proteome</keyword>
<dbReference type="EMBL" id="CP054836">
    <property type="protein sequence ID" value="QKV17133.1"/>
    <property type="molecule type" value="Genomic_DNA"/>
</dbReference>
<evidence type="ECO:0000313" key="1">
    <source>
        <dbReference type="EMBL" id="QKV17133.1"/>
    </source>
</evidence>
<dbReference type="CDD" id="cd07067">
    <property type="entry name" value="HP_PGM_like"/>
    <property type="match status" value="1"/>
</dbReference>
<dbReference type="Proteomes" id="UP000509367">
    <property type="component" value="Chromosome"/>
</dbReference>
<dbReference type="PANTHER" id="PTHR47623:SF1">
    <property type="entry name" value="OS09G0287300 PROTEIN"/>
    <property type="match status" value="1"/>
</dbReference>
<evidence type="ECO:0000313" key="2">
    <source>
        <dbReference type="Proteomes" id="UP000509367"/>
    </source>
</evidence>
<protein>
    <submittedName>
        <fullName evidence="1">Histidine phosphatase family protein</fullName>
    </submittedName>
</protein>